<gene>
    <name evidence="3" type="ORF">I5907_01030</name>
</gene>
<evidence type="ECO:0000313" key="4">
    <source>
        <dbReference type="Proteomes" id="UP000628448"/>
    </source>
</evidence>
<evidence type="ECO:0000313" key="3">
    <source>
        <dbReference type="EMBL" id="MBG9374801.1"/>
    </source>
</evidence>
<dbReference type="AlphaFoldDB" id="A0A931GSU3"/>
<sequence>MRFLKWLLVIILILGIIYLLGPSPETPEYSLAMPAVPAQSATLEHFVRSNESVHKLKPGNEARIIWANDSLKQKTPYAIVYLHGFSASPEEGNPIHTTIAKEYGYNLYLARLSEHGLDTAEPMINLTPQSYWESAKQALAIGRQLGDKVIIMGTSTGGTNALQLAAAFPKDIDALVLMSPNVAIFNDKAYLLNNPWGLQIAKAITGDDHVTSSDDRDIFKAYWYHHYPLQAAVQLQELLETTMTKETFQKVTQPLLLLYYYKDSIHQDSVVSVAAMLKMFDEVSSVKKEKKALPNTGDHVLGSYIKSKDLRSVQLAIDEFMQHTLGLQKQQDIVIDNSVQLRH</sequence>
<dbReference type="GO" id="GO:0016020">
    <property type="term" value="C:membrane"/>
    <property type="evidence" value="ECO:0007669"/>
    <property type="project" value="TreeGrafter"/>
</dbReference>
<dbReference type="RefSeq" id="WP_196988894.1">
    <property type="nucleotide sequence ID" value="NZ_JADWYR010000001.1"/>
</dbReference>
<feature type="domain" description="Serine aminopeptidase S33" evidence="2">
    <location>
        <begin position="143"/>
        <end position="295"/>
    </location>
</feature>
<dbReference type="GO" id="GO:0016787">
    <property type="term" value="F:hydrolase activity"/>
    <property type="evidence" value="ECO:0007669"/>
    <property type="project" value="UniProtKB-KW"/>
</dbReference>
<dbReference type="InterPro" id="IPR029058">
    <property type="entry name" value="AB_hydrolase_fold"/>
</dbReference>
<dbReference type="Gene3D" id="3.40.50.1820">
    <property type="entry name" value="alpha/beta hydrolase"/>
    <property type="match status" value="1"/>
</dbReference>
<keyword evidence="4" id="KW-1185">Reference proteome</keyword>
<accession>A0A931GSU3</accession>
<protein>
    <submittedName>
        <fullName evidence="3">Alpha/beta fold hydrolase</fullName>
    </submittedName>
</protein>
<comment type="caution">
    <text evidence="3">The sequence shown here is derived from an EMBL/GenBank/DDBJ whole genome shotgun (WGS) entry which is preliminary data.</text>
</comment>
<dbReference type="PANTHER" id="PTHR43798:SF31">
    <property type="entry name" value="AB HYDROLASE SUPERFAMILY PROTEIN YCLE"/>
    <property type="match status" value="1"/>
</dbReference>
<dbReference type="EMBL" id="JADWYR010000001">
    <property type="protein sequence ID" value="MBG9374801.1"/>
    <property type="molecule type" value="Genomic_DNA"/>
</dbReference>
<reference evidence="3" key="1">
    <citation type="submission" date="2020-11" db="EMBL/GenBank/DDBJ databases">
        <title>Bacterial whole genome sequence for Panacibacter sp. DH6.</title>
        <authorList>
            <person name="Le V."/>
            <person name="Ko S."/>
            <person name="Ahn C.-Y."/>
            <person name="Oh H.-M."/>
        </authorList>
    </citation>
    <scope>NUCLEOTIDE SEQUENCE</scope>
    <source>
        <strain evidence="3">DH6</strain>
    </source>
</reference>
<keyword evidence="1 3" id="KW-0378">Hydrolase</keyword>
<dbReference type="InterPro" id="IPR022742">
    <property type="entry name" value="Hydrolase_4"/>
</dbReference>
<proteinExistence type="predicted"/>
<dbReference type="InterPro" id="IPR050266">
    <property type="entry name" value="AB_hydrolase_sf"/>
</dbReference>
<dbReference type="Pfam" id="PF12146">
    <property type="entry name" value="Hydrolase_4"/>
    <property type="match status" value="1"/>
</dbReference>
<dbReference type="Proteomes" id="UP000628448">
    <property type="component" value="Unassembled WGS sequence"/>
</dbReference>
<organism evidence="3 4">
    <name type="scientific">Panacibacter microcysteis</name>
    <dbReference type="NCBI Taxonomy" id="2793269"/>
    <lineage>
        <taxon>Bacteria</taxon>
        <taxon>Pseudomonadati</taxon>
        <taxon>Bacteroidota</taxon>
        <taxon>Chitinophagia</taxon>
        <taxon>Chitinophagales</taxon>
        <taxon>Chitinophagaceae</taxon>
        <taxon>Panacibacter</taxon>
    </lineage>
</organism>
<dbReference type="PANTHER" id="PTHR43798">
    <property type="entry name" value="MONOACYLGLYCEROL LIPASE"/>
    <property type="match status" value="1"/>
</dbReference>
<evidence type="ECO:0000259" key="2">
    <source>
        <dbReference type="Pfam" id="PF12146"/>
    </source>
</evidence>
<dbReference type="SUPFAM" id="SSF53474">
    <property type="entry name" value="alpha/beta-Hydrolases"/>
    <property type="match status" value="1"/>
</dbReference>
<evidence type="ECO:0000256" key="1">
    <source>
        <dbReference type="ARBA" id="ARBA00022801"/>
    </source>
</evidence>
<name>A0A931GSU3_9BACT</name>